<reference evidence="3 4" key="1">
    <citation type="journal article" date="2019" name="Gigascience">
        <title>Whole-genome sequence of the oriental lung fluke Paragonimus westermani.</title>
        <authorList>
            <person name="Oey H."/>
            <person name="Zakrzewski M."/>
            <person name="Narain K."/>
            <person name="Devi K.R."/>
            <person name="Agatsuma T."/>
            <person name="Nawaratna S."/>
            <person name="Gobert G.N."/>
            <person name="Jones M.K."/>
            <person name="Ragan M.A."/>
            <person name="McManus D.P."/>
            <person name="Krause L."/>
        </authorList>
    </citation>
    <scope>NUCLEOTIDE SEQUENCE [LARGE SCALE GENOMIC DNA]</scope>
    <source>
        <strain evidence="3 4">IND2009</strain>
    </source>
</reference>
<feature type="region of interest" description="Disordered" evidence="2">
    <location>
        <begin position="321"/>
        <end position="347"/>
    </location>
</feature>
<feature type="region of interest" description="Disordered" evidence="2">
    <location>
        <begin position="75"/>
        <end position="99"/>
    </location>
</feature>
<sequence>MMSLEEIQEEEERKRREAIRDRMRRIKTQRSCISNSFIASTDIVRPTPPNSPGMALLTGGGFNLLEDIDEVGFNPVSSLPESTPVQESSLATDQSDNKSVSVIHQNGLESKPLISKPACDDHSSPMNGFKEHSTVESNQIVPTKQEDSTENTTGSESRALENDRTPTADYREVQIRLQSKVKTVESRWGMMIRAEGPSETAPFIVERVRIGSTADVCDVMNGDILLELNSTHLSPRSGQPLDAITLQELESLMDQLSFTGRPATLRVLRKPNQIEEFSDTEQGKETPIASNSAGSVTTDTSDIDDRTEFKPTQAVSVMRIQGQSASKSNHVPSHPGVPVLHALPSYS</sequence>
<dbReference type="Gene3D" id="2.30.42.10">
    <property type="match status" value="1"/>
</dbReference>
<organism evidence="3 4">
    <name type="scientific">Paragonimus westermani</name>
    <dbReference type="NCBI Taxonomy" id="34504"/>
    <lineage>
        <taxon>Eukaryota</taxon>
        <taxon>Metazoa</taxon>
        <taxon>Spiralia</taxon>
        <taxon>Lophotrochozoa</taxon>
        <taxon>Platyhelminthes</taxon>
        <taxon>Trematoda</taxon>
        <taxon>Digenea</taxon>
        <taxon>Plagiorchiida</taxon>
        <taxon>Troglotremata</taxon>
        <taxon>Troglotrematidae</taxon>
        <taxon>Paragonimus</taxon>
    </lineage>
</organism>
<evidence type="ECO:0008006" key="5">
    <source>
        <dbReference type="Google" id="ProtNLM"/>
    </source>
</evidence>
<evidence type="ECO:0000256" key="1">
    <source>
        <dbReference type="SAM" id="Coils"/>
    </source>
</evidence>
<feature type="region of interest" description="Disordered" evidence="2">
    <location>
        <begin position="125"/>
        <end position="167"/>
    </location>
</feature>
<dbReference type="AlphaFoldDB" id="A0A5J4NCV7"/>
<evidence type="ECO:0000313" key="4">
    <source>
        <dbReference type="Proteomes" id="UP000324629"/>
    </source>
</evidence>
<evidence type="ECO:0000313" key="3">
    <source>
        <dbReference type="EMBL" id="KAA3673273.1"/>
    </source>
</evidence>
<feature type="compositionally biased region" description="Basic and acidic residues" evidence="2">
    <location>
        <begin position="158"/>
        <end position="167"/>
    </location>
</feature>
<dbReference type="InterPro" id="IPR036034">
    <property type="entry name" value="PDZ_sf"/>
</dbReference>
<feature type="compositionally biased region" description="Polar residues" evidence="2">
    <location>
        <begin position="321"/>
        <end position="331"/>
    </location>
</feature>
<dbReference type="SUPFAM" id="SSF50156">
    <property type="entry name" value="PDZ domain-like"/>
    <property type="match status" value="1"/>
</dbReference>
<evidence type="ECO:0000256" key="2">
    <source>
        <dbReference type="SAM" id="MobiDB-lite"/>
    </source>
</evidence>
<keyword evidence="1" id="KW-0175">Coiled coil</keyword>
<feature type="coiled-coil region" evidence="1">
    <location>
        <begin position="1"/>
        <end position="29"/>
    </location>
</feature>
<name>A0A5J4NCV7_9TREM</name>
<proteinExistence type="predicted"/>
<feature type="compositionally biased region" description="Polar residues" evidence="2">
    <location>
        <begin position="288"/>
        <end position="300"/>
    </location>
</feature>
<feature type="compositionally biased region" description="Basic and acidic residues" evidence="2">
    <location>
        <begin position="125"/>
        <end position="134"/>
    </location>
</feature>
<keyword evidence="4" id="KW-1185">Reference proteome</keyword>
<accession>A0A5J4NCV7</accession>
<protein>
    <recommendedName>
        <fullName evidence="5">PDZ domain-containing protein</fullName>
    </recommendedName>
</protein>
<feature type="non-terminal residue" evidence="3">
    <location>
        <position position="347"/>
    </location>
</feature>
<dbReference type="EMBL" id="QNGE01004061">
    <property type="protein sequence ID" value="KAA3673273.1"/>
    <property type="molecule type" value="Genomic_DNA"/>
</dbReference>
<feature type="region of interest" description="Disordered" evidence="2">
    <location>
        <begin position="278"/>
        <end position="304"/>
    </location>
</feature>
<comment type="caution">
    <text evidence="3">The sequence shown here is derived from an EMBL/GenBank/DDBJ whole genome shotgun (WGS) entry which is preliminary data.</text>
</comment>
<dbReference type="Proteomes" id="UP000324629">
    <property type="component" value="Unassembled WGS sequence"/>
</dbReference>
<gene>
    <name evidence="3" type="ORF">DEA37_0006312</name>
</gene>